<dbReference type="GO" id="GO:0000502">
    <property type="term" value="C:proteasome complex"/>
    <property type="evidence" value="ECO:0007669"/>
    <property type="project" value="UniProtKB-KW"/>
</dbReference>
<evidence type="ECO:0000256" key="1">
    <source>
        <dbReference type="SAM" id="MobiDB-lite"/>
    </source>
</evidence>
<accession>A0A1G9UN43</accession>
<protein>
    <submittedName>
        <fullName evidence="4">Proteasome accessory factor B</fullName>
    </submittedName>
</protein>
<evidence type="ECO:0000259" key="3">
    <source>
        <dbReference type="Pfam" id="PF25583"/>
    </source>
</evidence>
<dbReference type="PANTHER" id="PTHR34580:SF3">
    <property type="entry name" value="PROTEIN PAFB"/>
    <property type="match status" value="1"/>
</dbReference>
<sequence>MFRPLLRSRSAYAGTVPQSVPHPDPAALPAEERQVNLLLALRNTATGLTKTQIIQTVAGYHPDAGASADRMFERDKGVLRELGIELTTTGQGEETRYRITDADYALPDLSLTAEQAAAVELAASAWRSGALTPAARRALTKIRAVAGADADAGALPDLSIDLGSDVSGGQVPAELAAAVQERRRVSFDYASAGSGRVGARVVEPHRLRMSEGAWYLDGLDRASGQQRTFRLARVVGPVSPVSEAGAFPIPEAPAPVPTGALIAVAPDRALQLRSRALATYGAAELAARPAPHGLPEPMGELLPELAGRLPAHWDVIHVAFSDRFAFAGALAALADAVVVLAPQALRDDVLAHLHAVAALTASPQPREV</sequence>
<dbReference type="PROSITE" id="PS52050">
    <property type="entry name" value="WYL"/>
    <property type="match status" value="1"/>
</dbReference>
<dbReference type="InterPro" id="IPR057727">
    <property type="entry name" value="WCX_dom"/>
</dbReference>
<feature type="region of interest" description="Disordered" evidence="1">
    <location>
        <begin position="1"/>
        <end position="26"/>
    </location>
</feature>
<keyword evidence="4" id="KW-0647">Proteasome</keyword>
<evidence type="ECO:0000313" key="5">
    <source>
        <dbReference type="Proteomes" id="UP000199671"/>
    </source>
</evidence>
<gene>
    <name evidence="4" type="ORF">SAMN04487766_104170</name>
</gene>
<proteinExistence type="predicted"/>
<dbReference type="InterPro" id="IPR026881">
    <property type="entry name" value="WYL_dom"/>
</dbReference>
<reference evidence="4 5" key="1">
    <citation type="submission" date="2016-10" db="EMBL/GenBank/DDBJ databases">
        <authorList>
            <person name="de Groot N.N."/>
        </authorList>
    </citation>
    <scope>NUCLEOTIDE SEQUENCE [LARGE SCALE GENOMIC DNA]</scope>
    <source>
        <strain evidence="4 5">KPR-7B</strain>
    </source>
</reference>
<dbReference type="AlphaFoldDB" id="A0A1G9UN43"/>
<feature type="domain" description="WCX" evidence="3">
    <location>
        <begin position="308"/>
        <end position="356"/>
    </location>
</feature>
<dbReference type="Pfam" id="PF13280">
    <property type="entry name" value="WYL"/>
    <property type="match status" value="1"/>
</dbReference>
<evidence type="ECO:0000259" key="2">
    <source>
        <dbReference type="Pfam" id="PF13280"/>
    </source>
</evidence>
<dbReference type="Pfam" id="PF25583">
    <property type="entry name" value="WCX"/>
    <property type="match status" value="1"/>
</dbReference>
<name>A0A1G9UN43_9ACTO</name>
<dbReference type="InterPro" id="IPR051534">
    <property type="entry name" value="CBASS_pafABC_assoc_protein"/>
</dbReference>
<feature type="domain" description="WYL" evidence="2">
    <location>
        <begin position="173"/>
        <end position="234"/>
    </location>
</feature>
<evidence type="ECO:0000313" key="4">
    <source>
        <dbReference type="EMBL" id="SDM61311.1"/>
    </source>
</evidence>
<dbReference type="Proteomes" id="UP000199671">
    <property type="component" value="Unassembled WGS sequence"/>
</dbReference>
<dbReference type="PANTHER" id="PTHR34580">
    <property type="match status" value="1"/>
</dbReference>
<organism evidence="4 5">
    <name type="scientific">Actinomyces ruminicola</name>
    <dbReference type="NCBI Taxonomy" id="332524"/>
    <lineage>
        <taxon>Bacteria</taxon>
        <taxon>Bacillati</taxon>
        <taxon>Actinomycetota</taxon>
        <taxon>Actinomycetes</taxon>
        <taxon>Actinomycetales</taxon>
        <taxon>Actinomycetaceae</taxon>
        <taxon>Actinomyces</taxon>
    </lineage>
</organism>
<dbReference type="EMBL" id="FNHU01000004">
    <property type="protein sequence ID" value="SDM61311.1"/>
    <property type="molecule type" value="Genomic_DNA"/>
</dbReference>